<dbReference type="EMBL" id="VYZN01000055">
    <property type="protein sequence ID" value="KAE9526257.1"/>
    <property type="molecule type" value="Genomic_DNA"/>
</dbReference>
<dbReference type="PANTHER" id="PTHR13630:SF1">
    <property type="entry name" value="GAMMA-SECRETASE-ACTIVATING PROTEIN"/>
    <property type="match status" value="1"/>
</dbReference>
<feature type="domain" description="Gamma-secretase-activating protein C-terminal" evidence="1">
    <location>
        <begin position="681"/>
        <end position="794"/>
    </location>
</feature>
<dbReference type="InterPro" id="IPR026172">
    <property type="entry name" value="GSAP_fam"/>
</dbReference>
<sequence length="939" mass="106885">MTSILQKVLDIPSVLSHLLEVDIKDITNCKILGQEQNGEFILCWNLSDKEGSCTAVGLFFYTIKKIQVLIKLKHLVNIVQASINYKNSVLGYVTKESFEDCMEYYRVFIIHLDYPNFEPVDLNVNNRRQTMIQFLYRKRKQPDNDRFLVFIHETSITLYQVEETDSVKNHLNLKKQDQVVNQFSWAQWEPQHQCLFYIHYSNMANSNSDEASLSALQFHDEPQHETVLNVPLNLPNRKRTAENLSNGYFDIPVPLCVHDSMLDVRVLSDARGFVAVCHYYLYQGVSAPLANDHLRTVYLAFSVTLLHHGSVVHCNIAGVPMVRAYESRPIFTMQGDQHLLVHFPNMCTLLLDVGPDHEPNCHIVIPCADENRSWKSTIATTIGSAGTVVDLSTMTVFETKITKRHLIEAFKQPDAVLANQQAILHYFIVHRRDMDIVNQLLNSVVDNGLNINCSKLLQEILVGSAFAQVKRSLLSDAVSLARYLPITISKHNTPLEVKVNGYTLSLSQEMLENPRVMLLSPRQRLIPFRDDLWTRLWELLPGGSIIEDNATSRQEIPRFSNTTVAVKLNVSLVCYQPEVLSRCSTPLSPGGSMLANSIANIAISDLSHSFHSSSVQLPFIETDTSAASKQEHVISVNLRELSMHLLKQSSMRSNKLRNRSMSEPNAMHVHAVATKYASSQLEISRSLCAHLTLAAGVDTRLHKQIGFQLIDNIEDEQRRLLLMVLQRLIHAADTLAFPLPQGFSSFITYLGYKVMSATMFSQYVRCNTFLLNVDVMKKILADIVDNKEGVLKKLDLLQSLPHSRAKRLMNQWSHPISIMLRAREHAAEILGGMSIRTNNYRRNVKYRSNSGVTSAFPSQHRMSPLETFLELLTAKGKYAMLADIDYNLLVDATVASTKENLHIRKVFYNLYVYIDLDRAFDDQIIQFQFEVPHEFWEPI</sequence>
<evidence type="ECO:0000259" key="1">
    <source>
        <dbReference type="Pfam" id="PF14959"/>
    </source>
</evidence>
<dbReference type="Proteomes" id="UP000475862">
    <property type="component" value="Unassembled WGS sequence"/>
</dbReference>
<proteinExistence type="predicted"/>
<dbReference type="OrthoDB" id="9997853at2759"/>
<name>A0A6G0T5J3_APHGL</name>
<dbReference type="AlphaFoldDB" id="A0A6G0T5J3"/>
<accession>A0A6G0T5J3</accession>
<evidence type="ECO:0000313" key="3">
    <source>
        <dbReference type="Proteomes" id="UP000475862"/>
    </source>
</evidence>
<dbReference type="PANTHER" id="PTHR13630">
    <property type="entry name" value="GAMMA-SECRETASE-ACTIVATING PROTEIN"/>
    <property type="match status" value="1"/>
</dbReference>
<keyword evidence="3" id="KW-1185">Reference proteome</keyword>
<organism evidence="2 3">
    <name type="scientific">Aphis glycines</name>
    <name type="common">Soybean aphid</name>
    <dbReference type="NCBI Taxonomy" id="307491"/>
    <lineage>
        <taxon>Eukaryota</taxon>
        <taxon>Metazoa</taxon>
        <taxon>Ecdysozoa</taxon>
        <taxon>Arthropoda</taxon>
        <taxon>Hexapoda</taxon>
        <taxon>Insecta</taxon>
        <taxon>Pterygota</taxon>
        <taxon>Neoptera</taxon>
        <taxon>Paraneoptera</taxon>
        <taxon>Hemiptera</taxon>
        <taxon>Sternorrhyncha</taxon>
        <taxon>Aphidomorpha</taxon>
        <taxon>Aphidoidea</taxon>
        <taxon>Aphididae</taxon>
        <taxon>Aphidini</taxon>
        <taxon>Aphis</taxon>
        <taxon>Aphis</taxon>
    </lineage>
</organism>
<gene>
    <name evidence="2" type="ORF">AGLY_013888</name>
</gene>
<reference evidence="2 3" key="1">
    <citation type="submission" date="2019-08" db="EMBL/GenBank/DDBJ databases">
        <title>The genome of the soybean aphid Biotype 1, its phylome, world population structure and adaptation to the North American continent.</title>
        <authorList>
            <person name="Giordano R."/>
            <person name="Donthu R.K."/>
            <person name="Hernandez A.G."/>
            <person name="Wright C.L."/>
            <person name="Zimin A.V."/>
        </authorList>
    </citation>
    <scope>NUCLEOTIDE SEQUENCE [LARGE SCALE GENOMIC DNA]</scope>
    <source>
        <tissue evidence="2">Whole aphids</tissue>
    </source>
</reference>
<dbReference type="Pfam" id="PF14959">
    <property type="entry name" value="GSAP-16"/>
    <property type="match status" value="1"/>
</dbReference>
<dbReference type="GO" id="GO:0005802">
    <property type="term" value="C:trans-Golgi network"/>
    <property type="evidence" value="ECO:0007669"/>
    <property type="project" value="TreeGrafter"/>
</dbReference>
<dbReference type="InterPro" id="IPR028010">
    <property type="entry name" value="GSAP_C_dom"/>
</dbReference>
<protein>
    <recommendedName>
        <fullName evidence="1">Gamma-secretase-activating protein C-terminal domain-containing protein</fullName>
    </recommendedName>
</protein>
<comment type="caution">
    <text evidence="2">The sequence shown here is derived from an EMBL/GenBank/DDBJ whole genome shotgun (WGS) entry which is preliminary data.</text>
</comment>
<dbReference type="GO" id="GO:1902004">
    <property type="term" value="P:positive regulation of amyloid-beta formation"/>
    <property type="evidence" value="ECO:0007669"/>
    <property type="project" value="TreeGrafter"/>
</dbReference>
<evidence type="ECO:0000313" key="2">
    <source>
        <dbReference type="EMBL" id="KAE9526257.1"/>
    </source>
</evidence>